<sequence>MDILIAYIVIANVVISQGNVEEAGKDKYKIQEESLLILDNQECGYLGYTIKKRRSKKSVRSLCQMDLPGQSVSAASSRVLSPCPSELLRWLYQVQVAVGGLPPYQGRSSNTYSWASC</sequence>
<dbReference type="AlphaFoldDB" id="V5H0Z3"/>
<dbReference type="EMBL" id="GANP01013894">
    <property type="protein sequence ID" value="JAB70574.1"/>
    <property type="molecule type" value="mRNA"/>
</dbReference>
<accession>V5H0Z3</accession>
<organism evidence="1">
    <name type="scientific">Ixodes ricinus</name>
    <name type="common">Common tick</name>
    <name type="synonym">Acarus ricinus</name>
    <dbReference type="NCBI Taxonomy" id="34613"/>
    <lineage>
        <taxon>Eukaryota</taxon>
        <taxon>Metazoa</taxon>
        <taxon>Ecdysozoa</taxon>
        <taxon>Arthropoda</taxon>
        <taxon>Chelicerata</taxon>
        <taxon>Arachnida</taxon>
        <taxon>Acari</taxon>
        <taxon>Parasitiformes</taxon>
        <taxon>Ixodida</taxon>
        <taxon>Ixodoidea</taxon>
        <taxon>Ixodidae</taxon>
        <taxon>Ixodinae</taxon>
        <taxon>Ixodes</taxon>
    </lineage>
</organism>
<proteinExistence type="evidence at transcript level"/>
<name>V5H0Z3_IXORI</name>
<protein>
    <submittedName>
        <fullName evidence="1">Putative secreted salivary peptide of 6.78 kDa</fullName>
    </submittedName>
</protein>
<evidence type="ECO:0000313" key="1">
    <source>
        <dbReference type="EMBL" id="JAB70574.1"/>
    </source>
</evidence>
<reference evidence="1" key="1">
    <citation type="journal article" date="2015" name="Sci. Rep.">
        <title>Tissue- and time-dependent transcription in Ixodes ricinus salivary glands and midguts when blood feeding on the vertebrate host.</title>
        <authorList>
            <person name="Kotsyfakis M."/>
            <person name="Schwarz A."/>
            <person name="Erhart J."/>
            <person name="Ribeiro J.M."/>
        </authorList>
    </citation>
    <scope>NUCLEOTIDE SEQUENCE</scope>
    <source>
        <tissue evidence="1">Salivary gland and midgut</tissue>
    </source>
</reference>